<feature type="compositionally biased region" description="Polar residues" evidence="5">
    <location>
        <begin position="553"/>
        <end position="571"/>
    </location>
</feature>
<feature type="compositionally biased region" description="Polar residues" evidence="5">
    <location>
        <begin position="769"/>
        <end position="790"/>
    </location>
</feature>
<evidence type="ECO:0000256" key="4">
    <source>
        <dbReference type="ARBA" id="ARBA00023242"/>
    </source>
</evidence>
<dbReference type="PANTHER" id="PTHR13859">
    <property type="entry name" value="ATROPHIN-RELATED"/>
    <property type="match status" value="1"/>
</dbReference>
<dbReference type="EMBL" id="QZWG01000008">
    <property type="protein sequence ID" value="RZC00227.1"/>
    <property type="molecule type" value="Genomic_DNA"/>
</dbReference>
<feature type="compositionally biased region" description="Basic and acidic residues" evidence="5">
    <location>
        <begin position="572"/>
        <end position="601"/>
    </location>
</feature>
<accession>A0A445JP30</accession>
<dbReference type="InterPro" id="IPR017884">
    <property type="entry name" value="SANT_dom"/>
</dbReference>
<dbReference type="Gramene" id="XM_028390540.1">
    <property type="protein sequence ID" value="XP_028246341.1"/>
    <property type="gene ID" value="LOC114423693"/>
</dbReference>
<dbReference type="FunFam" id="1.10.10.60:FF:000374">
    <property type="entry name" value="Arginine-glutamic acid dipeptide repeat protein"/>
    <property type="match status" value="1"/>
</dbReference>
<evidence type="ECO:0000256" key="2">
    <source>
        <dbReference type="ARBA" id="ARBA00023015"/>
    </source>
</evidence>
<feature type="domain" description="SANT" evidence="6">
    <location>
        <begin position="124"/>
        <end position="175"/>
    </location>
</feature>
<feature type="compositionally biased region" description="Basic residues" evidence="5">
    <location>
        <begin position="603"/>
        <end position="613"/>
    </location>
</feature>
<proteinExistence type="predicted"/>
<reference evidence="7 8" key="1">
    <citation type="submission" date="2018-09" db="EMBL/GenBank/DDBJ databases">
        <title>A high-quality reference genome of wild soybean provides a powerful tool to mine soybean genomes.</title>
        <authorList>
            <person name="Xie M."/>
            <person name="Chung C.Y.L."/>
            <person name="Li M.-W."/>
            <person name="Wong F.-L."/>
            <person name="Chan T.-F."/>
            <person name="Lam H.-M."/>
        </authorList>
    </citation>
    <scope>NUCLEOTIDE SEQUENCE [LARGE SCALE GENOMIC DNA]</scope>
    <source>
        <strain evidence="8">cv. W05</strain>
        <tissue evidence="7">Hypocotyl of etiolated seedlings</tissue>
    </source>
</reference>
<evidence type="ECO:0000256" key="3">
    <source>
        <dbReference type="ARBA" id="ARBA00023163"/>
    </source>
</evidence>
<feature type="region of interest" description="Disordered" evidence="5">
    <location>
        <begin position="527"/>
        <end position="613"/>
    </location>
</feature>
<evidence type="ECO:0000256" key="5">
    <source>
        <dbReference type="SAM" id="MobiDB-lite"/>
    </source>
</evidence>
<name>A0A445JP30_GLYSO</name>
<dbReference type="Proteomes" id="UP000289340">
    <property type="component" value="Chromosome 8"/>
</dbReference>
<dbReference type="InterPro" id="IPR057712">
    <property type="entry name" value="DUF7952"/>
</dbReference>
<evidence type="ECO:0000313" key="7">
    <source>
        <dbReference type="EMBL" id="RZC00227.1"/>
    </source>
</evidence>
<comment type="subcellular location">
    <subcellularLocation>
        <location evidence="1">Nucleus</location>
    </subcellularLocation>
</comment>
<dbReference type="GO" id="GO:0003714">
    <property type="term" value="F:transcription corepressor activity"/>
    <property type="evidence" value="ECO:0007669"/>
    <property type="project" value="TreeGrafter"/>
</dbReference>
<protein>
    <recommendedName>
        <fullName evidence="6">SANT domain-containing protein</fullName>
    </recommendedName>
</protein>
<keyword evidence="8" id="KW-1185">Reference proteome</keyword>
<feature type="compositionally biased region" description="Low complexity" evidence="5">
    <location>
        <begin position="15"/>
        <end position="27"/>
    </location>
</feature>
<gene>
    <name evidence="7" type="ORF">D0Y65_022542</name>
</gene>
<comment type="caution">
    <text evidence="7">The sequence shown here is derived from an EMBL/GenBank/DDBJ whole genome shotgun (WGS) entry which is preliminary data.</text>
</comment>
<evidence type="ECO:0000256" key="1">
    <source>
        <dbReference type="ARBA" id="ARBA00004123"/>
    </source>
</evidence>
<feature type="region of interest" description="Disordered" evidence="5">
    <location>
        <begin position="1"/>
        <end position="27"/>
    </location>
</feature>
<keyword evidence="2" id="KW-0805">Transcription regulation</keyword>
<keyword evidence="4" id="KW-0539">Nucleus</keyword>
<feature type="region of interest" description="Disordered" evidence="5">
    <location>
        <begin position="768"/>
        <end position="790"/>
    </location>
</feature>
<dbReference type="Pfam" id="PF25826">
    <property type="entry name" value="DUF7952"/>
    <property type="match status" value="1"/>
</dbReference>
<dbReference type="InterPro" id="IPR009057">
    <property type="entry name" value="Homeodomain-like_sf"/>
</dbReference>
<keyword evidence="3" id="KW-0804">Transcription</keyword>
<dbReference type="PANTHER" id="PTHR13859:SF31">
    <property type="entry name" value="ELM2 DOMAIN-CONTAINING PROTEIN"/>
    <property type="match status" value="1"/>
</dbReference>
<dbReference type="SUPFAM" id="SSF46689">
    <property type="entry name" value="Homeodomain-like"/>
    <property type="match status" value="1"/>
</dbReference>
<dbReference type="PROSITE" id="PS51293">
    <property type="entry name" value="SANT"/>
    <property type="match status" value="1"/>
</dbReference>
<dbReference type="GO" id="GO:0005634">
    <property type="term" value="C:nucleus"/>
    <property type="evidence" value="ECO:0007669"/>
    <property type="project" value="UniProtKB-SubCell"/>
</dbReference>
<dbReference type="AlphaFoldDB" id="A0A445JP30"/>
<dbReference type="InterPro" id="IPR056067">
    <property type="entry name" value="DUF7650"/>
</dbReference>
<organism evidence="7 8">
    <name type="scientific">Glycine soja</name>
    <name type="common">Wild soybean</name>
    <dbReference type="NCBI Taxonomy" id="3848"/>
    <lineage>
        <taxon>Eukaryota</taxon>
        <taxon>Viridiplantae</taxon>
        <taxon>Streptophyta</taxon>
        <taxon>Embryophyta</taxon>
        <taxon>Tracheophyta</taxon>
        <taxon>Spermatophyta</taxon>
        <taxon>Magnoliopsida</taxon>
        <taxon>eudicotyledons</taxon>
        <taxon>Gunneridae</taxon>
        <taxon>Pentapetalae</taxon>
        <taxon>rosids</taxon>
        <taxon>fabids</taxon>
        <taxon>Fabales</taxon>
        <taxon>Fabaceae</taxon>
        <taxon>Papilionoideae</taxon>
        <taxon>50 kb inversion clade</taxon>
        <taxon>NPAAA clade</taxon>
        <taxon>indigoferoid/millettioid clade</taxon>
        <taxon>Phaseoleae</taxon>
        <taxon>Glycine</taxon>
        <taxon>Glycine subgen. Soja</taxon>
    </lineage>
</organism>
<sequence length="879" mass="98165">MESIQQNYNDDSMEHSSSSPPGSPDISDVVGALQLDPRVGEEYQVEVPGIIKESERLQLLMNPADSEVMLDSSLSFAIGLPISVTWIRNEVEDSGRERNLADVDGGKNSGQLGKSKNYVLVPGTLSNSWSEADAKSFLLGLFIFGKNFIKIKKFLENKGMGEILSFYYGKFFKSEEYHRWSDCRKIKGRKCIIGQKLLNGQRQHELLSRLIPHVSEESKDTLLQVSQSYVEGRTSVEEYILSIKSIVGLGVLVEAVGIGKEKEDLTSLAVELGKNNRVFSVPTCKAWASLGPSDIIKYLTGGLRLSKAKSNDLFWEAVWPRLLARGWHSEQPKNQGYVHSKDHLVFLIPGVKKFSRRKLVKGDHYFDSVSDVLSKVVAEPNLLVLEEETKVGSCNDEEPEKGLNKDDQFDYHRQCYLKPQASTTDHIKFMVIDTSLVHGGKSSDLMEFKSAPFKSVSKVEVNAAGITSKGAKHTRKVNHCKDMPDNIDKKLTKFTVIDTSRLYEGKLLKVRELTCLPVELENASKMTVLSRESKDSSSDEDSSSMVTCDKKNISNTNSQKGISDSDATNQKEANDKPDNNAKKRVESQKNQKTRVTDDNQLKRTIKHQFRRRARSDHCNPMVLPIKRRRLTACAKAETSRAVENSSGGLESEKVAFSQSSSFPDSHQNVCDSVSSRPNGSSIASLADRSVEVNNEEIILNEICQSRSNSCVEVEKCESQSAVTFNTPQVLLKSEDGEMVATVEEDGQCKKANDPCLSTDTQGVVEKPQRSSCDVGSMEQQPTNINPRRQSTRNRPLTVKAMESLGNEFLHVQRRRKKKDILSHIDAFSPCRKARTSKTKLHRHSSDHGTAVLVKEKHLSGDHKMEIVELVECFQATKLN</sequence>
<evidence type="ECO:0000259" key="6">
    <source>
        <dbReference type="PROSITE" id="PS51293"/>
    </source>
</evidence>
<dbReference type="Pfam" id="PF24662">
    <property type="entry name" value="DUF7650"/>
    <property type="match status" value="1"/>
</dbReference>
<dbReference type="Gene3D" id="1.10.10.60">
    <property type="entry name" value="Homeodomain-like"/>
    <property type="match status" value="1"/>
</dbReference>
<evidence type="ECO:0000313" key="8">
    <source>
        <dbReference type="Proteomes" id="UP000289340"/>
    </source>
</evidence>